<dbReference type="EMBL" id="UPHQ01000067">
    <property type="protein sequence ID" value="VBA37507.1"/>
    <property type="molecule type" value="Genomic_DNA"/>
</dbReference>
<organism evidence="2 3">
    <name type="scientific">Mycobacterium innocens</name>
    <dbReference type="NCBI Taxonomy" id="2341083"/>
    <lineage>
        <taxon>Bacteria</taxon>
        <taxon>Bacillati</taxon>
        <taxon>Actinomycetota</taxon>
        <taxon>Actinomycetes</taxon>
        <taxon>Mycobacteriales</taxon>
        <taxon>Mycobacteriaceae</taxon>
        <taxon>Mycobacterium</taxon>
    </lineage>
</organism>
<name>A0A498PX43_9MYCO</name>
<evidence type="ECO:0000313" key="2">
    <source>
        <dbReference type="EMBL" id="VBA37507.1"/>
    </source>
</evidence>
<keyword evidence="3" id="KW-1185">Reference proteome</keyword>
<evidence type="ECO:0000313" key="3">
    <source>
        <dbReference type="Proteomes" id="UP000267289"/>
    </source>
</evidence>
<gene>
    <name evidence="2" type="ORF">LAUMK13_01670</name>
</gene>
<feature type="region of interest" description="Disordered" evidence="1">
    <location>
        <begin position="1"/>
        <end position="38"/>
    </location>
</feature>
<feature type="region of interest" description="Disordered" evidence="1">
    <location>
        <begin position="65"/>
        <end position="85"/>
    </location>
</feature>
<dbReference type="RefSeq" id="WP_082274498.1">
    <property type="nucleotide sequence ID" value="NZ_UPHQ01000067.1"/>
</dbReference>
<proteinExistence type="predicted"/>
<evidence type="ECO:0000256" key="1">
    <source>
        <dbReference type="SAM" id="MobiDB-lite"/>
    </source>
</evidence>
<protein>
    <submittedName>
        <fullName evidence="2">Uncharacterized protein</fullName>
    </submittedName>
</protein>
<sequence>MTSAKSFSARIDHQRRKNIKKAQAEAQAGPARAEPDATPIGDAIQAFRQRGDIAFGIPAHDRVPAGCHRSRPAGWVPRRFAPTSQ</sequence>
<accession>A0A498PX43</accession>
<reference evidence="2 3" key="1">
    <citation type="submission" date="2018-09" db="EMBL/GenBank/DDBJ databases">
        <authorList>
            <person name="Tagini F."/>
        </authorList>
    </citation>
    <scope>NUCLEOTIDE SEQUENCE [LARGE SCALE GENOMIC DNA]</scope>
    <source>
        <strain evidence="2 3">MK13</strain>
    </source>
</reference>
<dbReference type="Proteomes" id="UP000267289">
    <property type="component" value="Unassembled WGS sequence"/>
</dbReference>
<dbReference type="AlphaFoldDB" id="A0A498PX43"/>